<evidence type="ECO:0008006" key="3">
    <source>
        <dbReference type="Google" id="ProtNLM"/>
    </source>
</evidence>
<proteinExistence type="predicted"/>
<evidence type="ECO:0000313" key="2">
    <source>
        <dbReference type="Proteomes" id="UP001501676"/>
    </source>
</evidence>
<accession>A0ABP6SQI2</accession>
<dbReference type="RefSeq" id="WP_345726456.1">
    <property type="nucleotide sequence ID" value="NZ_BAAAYN010000004.1"/>
</dbReference>
<evidence type="ECO:0000313" key="1">
    <source>
        <dbReference type="EMBL" id="GAA3382951.1"/>
    </source>
</evidence>
<gene>
    <name evidence="1" type="ORF">GCM10020369_06900</name>
</gene>
<protein>
    <recommendedName>
        <fullName evidence="3">DUF4352 domain-containing protein</fullName>
    </recommendedName>
</protein>
<keyword evidence="2" id="KW-1185">Reference proteome</keyword>
<dbReference type="Proteomes" id="UP001501676">
    <property type="component" value="Unassembled WGS sequence"/>
</dbReference>
<dbReference type="EMBL" id="BAAAYN010000004">
    <property type="protein sequence ID" value="GAA3382951.1"/>
    <property type="molecule type" value="Genomic_DNA"/>
</dbReference>
<sequence length="150" mass="15497">MIVIGVILLTAILALWAITTGAIRFLGTDDDPEPGGGAGTTQPTVGSTAAVTEGDLEMQLRSVRPAGPGKLGVTLTVRNRTAAYVSFYGESQELVSPDEHTVSGAVGLTSLEPRESATVTVVFTVPADFRADELELHAAPGSPGRRIPLG</sequence>
<name>A0ABP6SQI2_9ACTN</name>
<reference evidence="2" key="1">
    <citation type="journal article" date="2019" name="Int. J. Syst. Evol. Microbiol.">
        <title>The Global Catalogue of Microorganisms (GCM) 10K type strain sequencing project: providing services to taxonomists for standard genome sequencing and annotation.</title>
        <authorList>
            <consortium name="The Broad Institute Genomics Platform"/>
            <consortium name="The Broad Institute Genome Sequencing Center for Infectious Disease"/>
            <person name="Wu L."/>
            <person name="Ma J."/>
        </authorList>
    </citation>
    <scope>NUCLEOTIDE SEQUENCE [LARGE SCALE GENOMIC DNA]</scope>
    <source>
        <strain evidence="2">JCM 9458</strain>
    </source>
</reference>
<comment type="caution">
    <text evidence="1">The sequence shown here is derived from an EMBL/GenBank/DDBJ whole genome shotgun (WGS) entry which is preliminary data.</text>
</comment>
<organism evidence="1 2">
    <name type="scientific">Cryptosporangium minutisporangium</name>
    <dbReference type="NCBI Taxonomy" id="113569"/>
    <lineage>
        <taxon>Bacteria</taxon>
        <taxon>Bacillati</taxon>
        <taxon>Actinomycetota</taxon>
        <taxon>Actinomycetes</taxon>
        <taxon>Cryptosporangiales</taxon>
        <taxon>Cryptosporangiaceae</taxon>
        <taxon>Cryptosporangium</taxon>
    </lineage>
</organism>